<keyword evidence="1" id="KW-1133">Transmembrane helix</keyword>
<dbReference type="PIRSF" id="PIRSF004923">
    <property type="entry name" value="RseC"/>
    <property type="match status" value="1"/>
</dbReference>
<protein>
    <recommendedName>
        <fullName evidence="4">SoxR reducing system RseC family protein</fullName>
    </recommendedName>
</protein>
<dbReference type="Pfam" id="PF04246">
    <property type="entry name" value="RseC_MucC"/>
    <property type="match status" value="1"/>
</dbReference>
<accession>A0ABS2C8E6</accession>
<evidence type="ECO:0000313" key="2">
    <source>
        <dbReference type="EMBL" id="MBM5570424.1"/>
    </source>
</evidence>
<name>A0ABS2C8E6_9NEIS</name>
<gene>
    <name evidence="2" type="ORF">GM173_02400</name>
</gene>
<evidence type="ECO:0000313" key="3">
    <source>
        <dbReference type="Proteomes" id="UP001195660"/>
    </source>
</evidence>
<dbReference type="RefSeq" id="WP_203569726.1">
    <property type="nucleotide sequence ID" value="NZ_WOFE01000001.1"/>
</dbReference>
<dbReference type="Proteomes" id="UP001195660">
    <property type="component" value="Unassembled WGS sequence"/>
</dbReference>
<organism evidence="2 3">
    <name type="scientific">Deefgea chitinilytica</name>
    <dbReference type="NCBI Taxonomy" id="570276"/>
    <lineage>
        <taxon>Bacteria</taxon>
        <taxon>Pseudomonadati</taxon>
        <taxon>Pseudomonadota</taxon>
        <taxon>Betaproteobacteria</taxon>
        <taxon>Neisseriales</taxon>
        <taxon>Chitinibacteraceae</taxon>
        <taxon>Deefgea</taxon>
    </lineage>
</organism>
<feature type="transmembrane region" description="Helical" evidence="1">
    <location>
        <begin position="107"/>
        <end position="126"/>
    </location>
</feature>
<sequence>MILSEAQVERCEGEFAWVKIRPHSPCGHCDPKTGCKSVSITRLFGQAQQSYQVKNPLQAKPNDYVKVAVNETDLLGTAVWAYGLPLILLMLGAVLGSAIAQPPHQELYALLGAVLGFSISFIVLRFRNEQAKHSQPSIVEILPNIIPLKKCATHESK</sequence>
<keyword evidence="1" id="KW-0812">Transmembrane</keyword>
<dbReference type="PANTHER" id="PTHR35867">
    <property type="entry name" value="PROTEIN RSEC"/>
    <property type="match status" value="1"/>
</dbReference>
<keyword evidence="3" id="KW-1185">Reference proteome</keyword>
<reference evidence="2 3" key="1">
    <citation type="submission" date="2019-11" db="EMBL/GenBank/DDBJ databases">
        <title>Novel Deefgea species.</title>
        <authorList>
            <person name="Han J.-H."/>
        </authorList>
    </citation>
    <scope>NUCLEOTIDE SEQUENCE [LARGE SCALE GENOMIC DNA]</scope>
    <source>
        <strain evidence="2 3">LMG 24817</strain>
    </source>
</reference>
<keyword evidence="1" id="KW-0472">Membrane</keyword>
<dbReference type="PANTHER" id="PTHR35867:SF1">
    <property type="entry name" value="PROTEIN RSEC"/>
    <property type="match status" value="1"/>
</dbReference>
<feature type="transmembrane region" description="Helical" evidence="1">
    <location>
        <begin position="79"/>
        <end position="101"/>
    </location>
</feature>
<dbReference type="InterPro" id="IPR007359">
    <property type="entry name" value="SigmaE_reg_RseC_MucC"/>
</dbReference>
<dbReference type="InterPro" id="IPR026268">
    <property type="entry name" value="RseC"/>
</dbReference>
<comment type="caution">
    <text evidence="2">The sequence shown here is derived from an EMBL/GenBank/DDBJ whole genome shotgun (WGS) entry which is preliminary data.</text>
</comment>
<dbReference type="EMBL" id="WOFE01000001">
    <property type="protein sequence ID" value="MBM5570424.1"/>
    <property type="molecule type" value="Genomic_DNA"/>
</dbReference>
<evidence type="ECO:0008006" key="4">
    <source>
        <dbReference type="Google" id="ProtNLM"/>
    </source>
</evidence>
<proteinExistence type="predicted"/>
<evidence type="ECO:0000256" key="1">
    <source>
        <dbReference type="SAM" id="Phobius"/>
    </source>
</evidence>